<protein>
    <submittedName>
        <fullName evidence="2">Uncharacterized protein</fullName>
    </submittedName>
</protein>
<feature type="region of interest" description="Disordered" evidence="1">
    <location>
        <begin position="609"/>
        <end position="685"/>
    </location>
</feature>
<evidence type="ECO:0000313" key="2">
    <source>
        <dbReference type="EMBL" id="PWZ03844.1"/>
    </source>
</evidence>
<dbReference type="OrthoDB" id="2554070at2759"/>
<dbReference type="EMBL" id="KZ819188">
    <property type="protein sequence ID" value="PWZ03844.1"/>
    <property type="molecule type" value="Genomic_DNA"/>
</dbReference>
<feature type="compositionally biased region" description="Polar residues" evidence="1">
    <location>
        <begin position="887"/>
        <end position="898"/>
    </location>
</feature>
<feature type="region of interest" description="Disordered" evidence="1">
    <location>
        <begin position="1040"/>
        <end position="1066"/>
    </location>
</feature>
<feature type="compositionally biased region" description="Polar residues" evidence="1">
    <location>
        <begin position="265"/>
        <end position="278"/>
    </location>
</feature>
<gene>
    <name evidence="2" type="ORF">BCV70DRAFT_230012</name>
</gene>
<proteinExistence type="predicted"/>
<feature type="compositionally biased region" description="Polar residues" evidence="1">
    <location>
        <begin position="851"/>
        <end position="873"/>
    </location>
</feature>
<accession>A0A317XZX9</accession>
<feature type="compositionally biased region" description="Basic and acidic residues" evidence="1">
    <location>
        <begin position="194"/>
        <end position="210"/>
    </location>
</feature>
<feature type="region of interest" description="Disordered" evidence="1">
    <location>
        <begin position="980"/>
        <end position="1010"/>
    </location>
</feature>
<evidence type="ECO:0000313" key="3">
    <source>
        <dbReference type="Proteomes" id="UP000246740"/>
    </source>
</evidence>
<name>A0A317XZX9_9BASI</name>
<feature type="region of interest" description="Disordered" evidence="1">
    <location>
        <begin position="851"/>
        <end position="902"/>
    </location>
</feature>
<feature type="compositionally biased region" description="Polar residues" evidence="1">
    <location>
        <begin position="164"/>
        <end position="181"/>
    </location>
</feature>
<feature type="region of interest" description="Disordered" evidence="1">
    <location>
        <begin position="367"/>
        <end position="394"/>
    </location>
</feature>
<reference evidence="2 3" key="1">
    <citation type="journal article" date="2018" name="Mol. Biol. Evol.">
        <title>Broad Genomic Sampling Reveals a Smut Pathogenic Ancestry of the Fungal Clade Ustilaginomycotina.</title>
        <authorList>
            <person name="Kijpornyongpan T."/>
            <person name="Mondo S.J."/>
            <person name="Barry K."/>
            <person name="Sandor L."/>
            <person name="Lee J."/>
            <person name="Lipzen A."/>
            <person name="Pangilinan J."/>
            <person name="LaButti K."/>
            <person name="Hainaut M."/>
            <person name="Henrissat B."/>
            <person name="Grigoriev I.V."/>
            <person name="Spatafora J.W."/>
            <person name="Aime M.C."/>
        </authorList>
    </citation>
    <scope>NUCLEOTIDE SEQUENCE [LARGE SCALE GENOMIC DNA]</scope>
    <source>
        <strain evidence="2 3">MCA 3645</strain>
    </source>
</reference>
<dbReference type="Proteomes" id="UP000246740">
    <property type="component" value="Unassembled WGS sequence"/>
</dbReference>
<feature type="compositionally biased region" description="Polar residues" evidence="1">
    <location>
        <begin position="1052"/>
        <end position="1066"/>
    </location>
</feature>
<organism evidence="2 3">
    <name type="scientific">Testicularia cyperi</name>
    <dbReference type="NCBI Taxonomy" id="1882483"/>
    <lineage>
        <taxon>Eukaryota</taxon>
        <taxon>Fungi</taxon>
        <taxon>Dikarya</taxon>
        <taxon>Basidiomycota</taxon>
        <taxon>Ustilaginomycotina</taxon>
        <taxon>Ustilaginomycetes</taxon>
        <taxon>Ustilaginales</taxon>
        <taxon>Anthracoideaceae</taxon>
        <taxon>Testicularia</taxon>
    </lineage>
</organism>
<dbReference type="InParanoid" id="A0A317XZX9"/>
<feature type="region of interest" description="Disordered" evidence="1">
    <location>
        <begin position="415"/>
        <end position="452"/>
    </location>
</feature>
<feature type="compositionally biased region" description="Basic and acidic residues" evidence="1">
    <location>
        <begin position="291"/>
        <end position="310"/>
    </location>
</feature>
<sequence length="1066" mass="116702">MSWSLVNRSRPFPTERSLAEHVRTLRSSGQISLSEETDIPVRSCSLDLLRQSSTRQQLGRISIDETVSSRGKRISQPSFLDSSSGIKPISSISDWSAELDRLHESIAKLGLRSDLSPGSSHGSGPPSTSHESSNRAQKASPRINDILEENSTYLSVTRADRYPSTPTRHANATDQLKSKFSMSPDHRSKRVKSRSQDGKDMSSTGKDDSACRNTSQTLPSAKAWSLSWSSANRRTSNTSSGRSAGLSQSGDIYLRAEPPAGMTPARSNFSIKQSSSLASIRRFITPSKSKRREDSADQPPHEYDQTEAHFQEQTSISQHHSDKTQPKSKSLDLLRHAERAPSPVPRGSLQVSQEYGAAHPYELDMSRKQAASNTASWQQQDSPGPRSESPRPTVSRLKTLQLLARRPFAMFSRKKDGGLSAADSSAKRNNYALSDSVERGSKKRRVPHAQSTLNKVQPVAGCLNSTTLPLGLQGRRSEDLLSKASRMSFERDVMSSKSKSMELVLVYPCFLLVAFSDRIQEASKKVPIFPLGARRRPPIPQVFVDAAAPQAAFKTVQVDARQSEGASISDQKHPWMRQLQLQNGITAKSEMISTMSAVRARAELSDVLSRPPAPMTATSRLPSRPAVSVSARKSPNGSEARRSIQKRPPSALVNQSLPIPPRHTRSRASTISSQSSASSSPVGKVIVSRRSYGQRLRSPHRNEDTCSVTTVGTSILFTESPVATPSSRRYSRIASEKGFSSGRSARIAGRSPQSSRKRQVRNYGSMTNTQDSRKLAQGHGADTSLAGRDTEEQEWIDDLQSTPAMTSFDFGEFLKKFQGSTSPKVRPGFLEMCDVTNVFGQLVDTYNDSATSMSVHSPGRSSMASPHRSSPLSESILMTLDQDSRHQSNLRSPPASTSKRMHGSIVSMVSTEGNSTFEDSEELQKLIDTMMAVEASNSHDSSSFQGDLALLSPFGSPAHAGHETGTTVSPNEDFIATKICKPVDRPPPPKFLLNDRPISPPDISSESQHSHEAASVLLALATWSPTFEYEQDYLLQQQQHNTSVELEPRPVSASQPSQNLSPPLEY</sequence>
<dbReference type="AlphaFoldDB" id="A0A317XZX9"/>
<feature type="compositionally biased region" description="Low complexity" evidence="1">
    <location>
        <begin position="740"/>
        <end position="751"/>
    </location>
</feature>
<feature type="compositionally biased region" description="Polar residues" evidence="1">
    <location>
        <begin position="369"/>
        <end position="382"/>
    </location>
</feature>
<feature type="region of interest" description="Disordered" evidence="1">
    <location>
        <begin position="112"/>
        <end position="329"/>
    </location>
</feature>
<feature type="compositionally biased region" description="Basic and acidic residues" evidence="1">
    <location>
        <begin position="319"/>
        <end position="329"/>
    </location>
</feature>
<feature type="compositionally biased region" description="Low complexity" evidence="1">
    <location>
        <begin position="667"/>
        <end position="680"/>
    </location>
</feature>
<feature type="compositionally biased region" description="Low complexity" evidence="1">
    <location>
        <begin position="116"/>
        <end position="131"/>
    </location>
</feature>
<feature type="compositionally biased region" description="Low complexity" evidence="1">
    <location>
        <begin position="220"/>
        <end position="245"/>
    </location>
</feature>
<keyword evidence="3" id="KW-1185">Reference proteome</keyword>
<evidence type="ECO:0000256" key="1">
    <source>
        <dbReference type="SAM" id="MobiDB-lite"/>
    </source>
</evidence>
<feature type="region of interest" description="Disordered" evidence="1">
    <location>
        <begin position="721"/>
        <end position="792"/>
    </location>
</feature>